<dbReference type="PROSITE" id="PS50050">
    <property type="entry name" value="TNFR_NGFR_2"/>
    <property type="match status" value="1"/>
</dbReference>
<dbReference type="GO" id="GO:0050829">
    <property type="term" value="P:defense response to Gram-negative bacterium"/>
    <property type="evidence" value="ECO:0007669"/>
    <property type="project" value="TreeGrafter"/>
</dbReference>
<evidence type="ECO:0000313" key="5">
    <source>
        <dbReference type="EMBL" id="KAJ8333116.1"/>
    </source>
</evidence>
<keyword evidence="1" id="KW-1015">Disulfide bond</keyword>
<dbReference type="SMART" id="SM00208">
    <property type="entry name" value="TNFR"/>
    <property type="match status" value="4"/>
</dbReference>
<feature type="transmembrane region" description="Helical" evidence="2">
    <location>
        <begin position="204"/>
        <end position="227"/>
    </location>
</feature>
<evidence type="ECO:0000313" key="6">
    <source>
        <dbReference type="Proteomes" id="UP001152622"/>
    </source>
</evidence>
<reference evidence="5" key="1">
    <citation type="journal article" date="2023" name="Science">
        <title>Genome structures resolve the early diversification of teleost fishes.</title>
        <authorList>
            <person name="Parey E."/>
            <person name="Louis A."/>
            <person name="Montfort J."/>
            <person name="Bouchez O."/>
            <person name="Roques C."/>
            <person name="Iampietro C."/>
            <person name="Lluch J."/>
            <person name="Castinel A."/>
            <person name="Donnadieu C."/>
            <person name="Desvignes T."/>
            <person name="Floi Bucao C."/>
            <person name="Jouanno E."/>
            <person name="Wen M."/>
            <person name="Mejri S."/>
            <person name="Dirks R."/>
            <person name="Jansen H."/>
            <person name="Henkel C."/>
            <person name="Chen W.J."/>
            <person name="Zahm M."/>
            <person name="Cabau C."/>
            <person name="Klopp C."/>
            <person name="Thompson A.W."/>
            <person name="Robinson-Rechavi M."/>
            <person name="Braasch I."/>
            <person name="Lecointre G."/>
            <person name="Bobe J."/>
            <person name="Postlethwait J.H."/>
            <person name="Berthelot C."/>
            <person name="Roest Crollius H."/>
            <person name="Guiguen Y."/>
        </authorList>
    </citation>
    <scope>NUCLEOTIDE SEQUENCE</scope>
    <source>
        <strain evidence="5">WJC10195</strain>
    </source>
</reference>
<feature type="domain" description="TNFR-Cys" evidence="4">
    <location>
        <begin position="68"/>
        <end position="111"/>
    </location>
</feature>
<accession>A0A9Q1E6H7</accession>
<dbReference type="PANTHER" id="PTHR46838:SF1">
    <property type="entry name" value="TUMOR NECROSIS FACTOR RECEPTOR SUPERFAMILY MEMBER 14"/>
    <property type="match status" value="1"/>
</dbReference>
<dbReference type="AlphaFoldDB" id="A0A9Q1E6H7"/>
<dbReference type="FunFam" id="2.10.50.10:FF:000007">
    <property type="entry name" value="TNF receptor superfamily member 14"/>
    <property type="match status" value="1"/>
</dbReference>
<keyword evidence="2" id="KW-1133">Transmembrane helix</keyword>
<dbReference type="Pfam" id="PF00020">
    <property type="entry name" value="TNFR_c6"/>
    <property type="match status" value="2"/>
</dbReference>
<evidence type="ECO:0000259" key="4">
    <source>
        <dbReference type="PROSITE" id="PS50050"/>
    </source>
</evidence>
<evidence type="ECO:0000256" key="2">
    <source>
        <dbReference type="SAM" id="Phobius"/>
    </source>
</evidence>
<comment type="caution">
    <text evidence="5">The sequence shown here is derived from an EMBL/GenBank/DDBJ whole genome shotgun (WGS) entry which is preliminary data.</text>
</comment>
<protein>
    <recommendedName>
        <fullName evidence="4">TNFR-Cys domain-containing protein</fullName>
    </recommendedName>
</protein>
<gene>
    <name evidence="5" type="ORF">SKAU_G00420120</name>
</gene>
<feature type="signal peptide" evidence="3">
    <location>
        <begin position="1"/>
        <end position="32"/>
    </location>
</feature>
<feature type="chain" id="PRO_5040393372" description="TNFR-Cys domain-containing protein" evidence="3">
    <location>
        <begin position="33"/>
        <end position="262"/>
    </location>
</feature>
<dbReference type="GO" id="GO:0009897">
    <property type="term" value="C:external side of plasma membrane"/>
    <property type="evidence" value="ECO:0007669"/>
    <property type="project" value="TreeGrafter"/>
</dbReference>
<feature type="disulfide bond" evidence="1">
    <location>
        <begin position="69"/>
        <end position="84"/>
    </location>
</feature>
<dbReference type="GO" id="GO:0002720">
    <property type="term" value="P:positive regulation of cytokine production involved in immune response"/>
    <property type="evidence" value="ECO:0007669"/>
    <property type="project" value="TreeGrafter"/>
</dbReference>
<dbReference type="Proteomes" id="UP001152622">
    <property type="component" value="Chromosome 24"/>
</dbReference>
<dbReference type="Gene3D" id="2.10.50.10">
    <property type="entry name" value="Tumor Necrosis Factor Receptor, subunit A, domain 2"/>
    <property type="match status" value="3"/>
</dbReference>
<keyword evidence="3" id="KW-0732">Signal</keyword>
<dbReference type="PANTHER" id="PTHR46838">
    <property type="entry name" value="TUMOR NECROSIS FACTOR RECEPTOR SUPERFAMILY MEMBER 14"/>
    <property type="match status" value="1"/>
</dbReference>
<keyword evidence="2" id="KW-0472">Membrane</keyword>
<proteinExistence type="predicted"/>
<keyword evidence="2" id="KW-0812">Transmembrane</keyword>
<dbReference type="GO" id="GO:0046642">
    <property type="term" value="P:negative regulation of alpha-beta T cell proliferation"/>
    <property type="evidence" value="ECO:0007669"/>
    <property type="project" value="TreeGrafter"/>
</dbReference>
<dbReference type="SUPFAM" id="SSF57586">
    <property type="entry name" value="TNF receptor-like"/>
    <property type="match status" value="3"/>
</dbReference>
<keyword evidence="6" id="KW-1185">Reference proteome</keyword>
<evidence type="ECO:0000256" key="1">
    <source>
        <dbReference type="PROSITE-ProRule" id="PRU00206"/>
    </source>
</evidence>
<dbReference type="OrthoDB" id="10031141at2759"/>
<dbReference type="CDD" id="cd13405">
    <property type="entry name" value="TNFRSF14_teleost"/>
    <property type="match status" value="1"/>
</dbReference>
<comment type="caution">
    <text evidence="1">Lacks conserved residue(s) required for the propagation of feature annotation.</text>
</comment>
<name>A0A9Q1E6H7_SYNKA</name>
<sequence length="262" mass="29074">MFALKERKIRYMWHFNVTLLMLQVLFCGQSYSCRSAEYEIHGQCCPMCATGTRIYKQCTEYTSTSCVPCTKQSFIDQPNGLSICIPCTVCDPDRLGLKTDRECTASSNTVCGPLDQYYCTETDNKGCRFAHEHTICRPGQSIIENGTTSTNTKCGDCPDKTFSNKSSSTSCKQHTHCQSLGLEEITAGTKTWDSECGTRPSHGLIVAVLVPVLLVTLSLSCIILIFISSKVPHLCGRRKQNMETKWTEGESTSVIVQQQNEG</sequence>
<dbReference type="GO" id="GO:0050830">
    <property type="term" value="P:defense response to Gram-positive bacterium"/>
    <property type="evidence" value="ECO:0007669"/>
    <property type="project" value="TreeGrafter"/>
</dbReference>
<dbReference type="EMBL" id="JAINUF010000024">
    <property type="protein sequence ID" value="KAJ8333116.1"/>
    <property type="molecule type" value="Genomic_DNA"/>
</dbReference>
<dbReference type="GO" id="GO:2000406">
    <property type="term" value="P:positive regulation of T cell migration"/>
    <property type="evidence" value="ECO:0007669"/>
    <property type="project" value="TreeGrafter"/>
</dbReference>
<organism evidence="5 6">
    <name type="scientific">Synaphobranchus kaupii</name>
    <name type="common">Kaup's arrowtooth eel</name>
    <dbReference type="NCBI Taxonomy" id="118154"/>
    <lineage>
        <taxon>Eukaryota</taxon>
        <taxon>Metazoa</taxon>
        <taxon>Chordata</taxon>
        <taxon>Craniata</taxon>
        <taxon>Vertebrata</taxon>
        <taxon>Euteleostomi</taxon>
        <taxon>Actinopterygii</taxon>
        <taxon>Neopterygii</taxon>
        <taxon>Teleostei</taxon>
        <taxon>Anguilliformes</taxon>
        <taxon>Synaphobranchidae</taxon>
        <taxon>Synaphobranchus</taxon>
    </lineage>
</organism>
<evidence type="ECO:0000256" key="3">
    <source>
        <dbReference type="SAM" id="SignalP"/>
    </source>
</evidence>
<feature type="repeat" description="TNFR-Cys" evidence="1">
    <location>
        <begin position="68"/>
        <end position="111"/>
    </location>
</feature>
<dbReference type="PROSITE" id="PS00652">
    <property type="entry name" value="TNFR_NGFR_1"/>
    <property type="match status" value="1"/>
</dbReference>
<dbReference type="InterPro" id="IPR001368">
    <property type="entry name" value="TNFR/NGFR_Cys_rich_reg"/>
</dbReference>